<name>A0A166IX68_9AGAM</name>
<gene>
    <name evidence="2" type="ORF">FIBSPDRAFT_540427</name>
</gene>
<keyword evidence="1" id="KW-0812">Transmembrane</keyword>
<organism evidence="2">
    <name type="scientific">Athelia psychrophila</name>
    <dbReference type="NCBI Taxonomy" id="1759441"/>
    <lineage>
        <taxon>Eukaryota</taxon>
        <taxon>Fungi</taxon>
        <taxon>Dikarya</taxon>
        <taxon>Basidiomycota</taxon>
        <taxon>Agaricomycotina</taxon>
        <taxon>Agaricomycetes</taxon>
        <taxon>Agaricomycetidae</taxon>
        <taxon>Atheliales</taxon>
        <taxon>Atheliaceae</taxon>
        <taxon>Athelia</taxon>
    </lineage>
</organism>
<evidence type="ECO:0000313" key="2">
    <source>
        <dbReference type="EMBL" id="KZP20266.1"/>
    </source>
</evidence>
<sequence>MTTHFKVYTILSSLRFAVHTISLYRNIAYHSYVKYVVLLMPFTLLPLRFTPFNFFALRGGVFSSPSSYVLPLIPLLCLSHRTSSFTTPCGLPGTILNC</sequence>
<accession>A0A166IX68</accession>
<protein>
    <submittedName>
        <fullName evidence="2">Uncharacterized protein</fullName>
    </submittedName>
</protein>
<keyword evidence="1" id="KW-0472">Membrane</keyword>
<proteinExistence type="predicted"/>
<dbReference type="EMBL" id="KV417556">
    <property type="protein sequence ID" value="KZP20266.1"/>
    <property type="molecule type" value="Genomic_DNA"/>
</dbReference>
<feature type="transmembrane region" description="Helical" evidence="1">
    <location>
        <begin position="32"/>
        <end position="49"/>
    </location>
</feature>
<reference evidence="2" key="1">
    <citation type="journal article" date="2016" name="Mol. Biol. Evol.">
        <title>Comparative Genomics of Early-Diverging Mushroom-Forming Fungi Provides Insights into the Origins of Lignocellulose Decay Capabilities.</title>
        <authorList>
            <person name="Nagy L.G."/>
            <person name="Riley R."/>
            <person name="Tritt A."/>
            <person name="Adam C."/>
            <person name="Daum C."/>
            <person name="Floudas D."/>
            <person name="Sun H."/>
            <person name="Yadav J.S."/>
            <person name="Pangilinan J."/>
            <person name="Larsson K.H."/>
            <person name="Matsuura K."/>
            <person name="Barry K."/>
            <person name="Labutti K."/>
            <person name="Kuo R."/>
            <person name="Ohm R.A."/>
            <person name="Bhattacharya S.S."/>
            <person name="Shirouzu T."/>
            <person name="Yoshinaga Y."/>
            <person name="Martin F.M."/>
            <person name="Grigoriev I.V."/>
            <person name="Hibbett D.S."/>
        </authorList>
    </citation>
    <scope>NUCLEOTIDE SEQUENCE [LARGE SCALE GENOMIC DNA]</scope>
    <source>
        <strain evidence="2">CBS 109695</strain>
    </source>
</reference>
<evidence type="ECO:0000256" key="1">
    <source>
        <dbReference type="SAM" id="Phobius"/>
    </source>
</evidence>
<dbReference type="AlphaFoldDB" id="A0A166IX68"/>
<keyword evidence="1" id="KW-1133">Transmembrane helix</keyword>